<gene>
    <name evidence="1" type="ORF">C12CBH8_22340</name>
</gene>
<keyword evidence="2" id="KW-1185">Reference proteome</keyword>
<evidence type="ECO:0000313" key="1">
    <source>
        <dbReference type="EMBL" id="BCI61595.1"/>
    </source>
</evidence>
<dbReference type="AlphaFoldDB" id="A0A7I8D6C5"/>
<reference evidence="2" key="1">
    <citation type="submission" date="2020-07" db="EMBL/GenBank/DDBJ databases">
        <title>Complete genome sequencing of Clostridia bacterium strain 12CBH8.</title>
        <authorList>
            <person name="Sakamoto M."/>
            <person name="Murakami T."/>
            <person name="Mori H."/>
        </authorList>
    </citation>
    <scope>NUCLEOTIDE SEQUENCE [LARGE SCALE GENOMIC DNA]</scope>
    <source>
        <strain evidence="2">12CBH8</strain>
    </source>
</reference>
<dbReference type="RefSeq" id="WP_099322885.1">
    <property type="nucleotide sequence ID" value="NZ_AP023321.1"/>
</dbReference>
<protein>
    <submittedName>
        <fullName evidence="1">Uncharacterized protein</fullName>
    </submittedName>
</protein>
<proteinExistence type="predicted"/>
<organism evidence="1 2">
    <name type="scientific">Solibaculum mannosilyticum</name>
    <dbReference type="NCBI Taxonomy" id="2780922"/>
    <lineage>
        <taxon>Bacteria</taxon>
        <taxon>Bacillati</taxon>
        <taxon>Bacillota</taxon>
        <taxon>Clostridia</taxon>
        <taxon>Eubacteriales</taxon>
        <taxon>Oscillospiraceae</taxon>
        <taxon>Solibaculum</taxon>
    </lineage>
</organism>
<dbReference type="KEGG" id="sman:C12CBH8_22340"/>
<dbReference type="EMBL" id="AP023321">
    <property type="protein sequence ID" value="BCI61595.1"/>
    <property type="molecule type" value="Genomic_DNA"/>
</dbReference>
<dbReference type="Proteomes" id="UP000593890">
    <property type="component" value="Chromosome"/>
</dbReference>
<evidence type="ECO:0000313" key="2">
    <source>
        <dbReference type="Proteomes" id="UP000593890"/>
    </source>
</evidence>
<sequence>MIARILHFDGSYNPQQMEHARSALQDLSAVTEAHCVSDGVQVSCGNRLPVEVLKDTAARAGCPVSSVENCKGNGF</sequence>
<name>A0A7I8D6C5_9FIRM</name>
<accession>A0A7I8D6C5</accession>